<dbReference type="Proteomes" id="UP000239872">
    <property type="component" value="Unassembled WGS sequence"/>
</dbReference>
<evidence type="ECO:0000313" key="3">
    <source>
        <dbReference type="Proteomes" id="UP000239872"/>
    </source>
</evidence>
<accession>A0A2S7SYQ6</accession>
<feature type="coiled-coil region" evidence="1">
    <location>
        <begin position="3"/>
        <end position="37"/>
    </location>
</feature>
<name>A0A2S7SYQ6_9BACT</name>
<protein>
    <submittedName>
        <fullName evidence="2">Uncharacterized protein</fullName>
    </submittedName>
</protein>
<evidence type="ECO:0000256" key="1">
    <source>
        <dbReference type="SAM" id="Coils"/>
    </source>
</evidence>
<sequence length="80" mass="9349">MTLVALNELKKEVKNLIDDADEEMVKAIRAMLENEQEDDWWDTLPDAVKAGIDEGIKDMEEGRVTPHEEVWKKYSKWTTK</sequence>
<organism evidence="2 3">
    <name type="scientific">Flavipsychrobacter stenotrophus</name>
    <dbReference type="NCBI Taxonomy" id="2077091"/>
    <lineage>
        <taxon>Bacteria</taxon>
        <taxon>Pseudomonadati</taxon>
        <taxon>Bacteroidota</taxon>
        <taxon>Chitinophagia</taxon>
        <taxon>Chitinophagales</taxon>
        <taxon>Chitinophagaceae</taxon>
        <taxon>Flavipsychrobacter</taxon>
    </lineage>
</organism>
<dbReference type="OrthoDB" id="679579at2"/>
<keyword evidence="1" id="KW-0175">Coiled coil</keyword>
<keyword evidence="3" id="KW-1185">Reference proteome</keyword>
<reference evidence="2 3" key="1">
    <citation type="submission" date="2018-01" db="EMBL/GenBank/DDBJ databases">
        <title>A novel member of the phylum Bacteroidetes isolated from glacier ice.</title>
        <authorList>
            <person name="Liu Q."/>
            <person name="Xin Y.-H."/>
        </authorList>
    </citation>
    <scope>NUCLEOTIDE SEQUENCE [LARGE SCALE GENOMIC DNA]</scope>
    <source>
        <strain evidence="2 3">RB1R16</strain>
    </source>
</reference>
<proteinExistence type="predicted"/>
<comment type="caution">
    <text evidence="2">The sequence shown here is derived from an EMBL/GenBank/DDBJ whole genome shotgun (WGS) entry which is preliminary data.</text>
</comment>
<dbReference type="AlphaFoldDB" id="A0A2S7SYQ6"/>
<evidence type="ECO:0000313" key="2">
    <source>
        <dbReference type="EMBL" id="PQJ12069.1"/>
    </source>
</evidence>
<gene>
    <name evidence="2" type="ORF">CJD36_009785</name>
</gene>
<dbReference type="RefSeq" id="WP_105038948.1">
    <property type="nucleotide sequence ID" value="NZ_PPSL01000002.1"/>
</dbReference>
<dbReference type="EMBL" id="PPSL01000002">
    <property type="protein sequence ID" value="PQJ12069.1"/>
    <property type="molecule type" value="Genomic_DNA"/>
</dbReference>